<dbReference type="PATRIC" id="fig|1280948.3.peg.734"/>
<evidence type="ECO:0000259" key="1">
    <source>
        <dbReference type="Pfam" id="PF12680"/>
    </source>
</evidence>
<dbReference type="Gene3D" id="3.10.450.50">
    <property type="match status" value="1"/>
</dbReference>
<reference evidence="2 3" key="1">
    <citation type="journal article" date="2014" name="Antonie Van Leeuwenhoek">
        <title>Hyphomonas beringensis sp. nov. and Hyphomonas chukchiensis sp. nov., isolated from surface seawater of the Bering Sea and Chukchi Sea.</title>
        <authorList>
            <person name="Li C."/>
            <person name="Lai Q."/>
            <person name="Li G."/>
            <person name="Dong C."/>
            <person name="Wang J."/>
            <person name="Liao Y."/>
            <person name="Shao Z."/>
        </authorList>
    </citation>
    <scope>NUCLEOTIDE SEQUENCE [LARGE SCALE GENOMIC DNA]</scope>
    <source>
        <strain evidence="2 3">22II1-22F38</strain>
    </source>
</reference>
<dbReference type="InterPro" id="IPR032710">
    <property type="entry name" value="NTF2-like_dom_sf"/>
</dbReference>
<dbReference type="STRING" id="1280948.HY36_12475"/>
<evidence type="ECO:0000313" key="3">
    <source>
        <dbReference type="Proteomes" id="UP000024547"/>
    </source>
</evidence>
<name>A0A059E9P3_9PROT</name>
<dbReference type="Proteomes" id="UP000024547">
    <property type="component" value="Unassembled WGS sequence"/>
</dbReference>
<evidence type="ECO:0000313" key="2">
    <source>
        <dbReference type="EMBL" id="KCZ64654.1"/>
    </source>
</evidence>
<protein>
    <recommendedName>
        <fullName evidence="1">SnoaL-like domain-containing protein</fullName>
    </recommendedName>
</protein>
<dbReference type="InterPro" id="IPR037401">
    <property type="entry name" value="SnoaL-like"/>
</dbReference>
<keyword evidence="3" id="KW-1185">Reference proteome</keyword>
<dbReference type="EMBL" id="AWFH01000002">
    <property type="protein sequence ID" value="KCZ64654.1"/>
    <property type="molecule type" value="Genomic_DNA"/>
</dbReference>
<comment type="caution">
    <text evidence="2">The sequence shown here is derived from an EMBL/GenBank/DDBJ whole genome shotgun (WGS) entry which is preliminary data.</text>
</comment>
<organism evidence="2 3">
    <name type="scientific">Hyphomonas atlantica</name>
    <dbReference type="NCBI Taxonomy" id="1280948"/>
    <lineage>
        <taxon>Bacteria</taxon>
        <taxon>Pseudomonadati</taxon>
        <taxon>Pseudomonadota</taxon>
        <taxon>Alphaproteobacteria</taxon>
        <taxon>Hyphomonadales</taxon>
        <taxon>Hyphomonadaceae</taxon>
        <taxon>Hyphomonas</taxon>
    </lineage>
</organism>
<gene>
    <name evidence="2" type="ORF">HY36_12475</name>
</gene>
<dbReference type="SUPFAM" id="SSF54427">
    <property type="entry name" value="NTF2-like"/>
    <property type="match status" value="1"/>
</dbReference>
<sequence>METMNARDVAECWILGDVNKDKAAKLRVMDEDMVLEIPFNESGKTEDGHFRRYTGKREIEGFVDTAFAAEKSVRLVSAEYVVSEDGRTVFVEARGEVEMVSGKIYRNRYVLRFDVEHGKIKCLREFYNPITSAVAFGRPIAGQVTLDSL</sequence>
<feature type="domain" description="SnoaL-like" evidence="1">
    <location>
        <begin position="20"/>
        <end position="121"/>
    </location>
</feature>
<proteinExistence type="predicted"/>
<dbReference type="Pfam" id="PF12680">
    <property type="entry name" value="SnoaL_2"/>
    <property type="match status" value="1"/>
</dbReference>
<dbReference type="AlphaFoldDB" id="A0A059E9P3"/>
<accession>A0A059E9P3</accession>